<proteinExistence type="predicted"/>
<organism evidence="1">
    <name type="scientific">human gut metagenome</name>
    <dbReference type="NCBI Taxonomy" id="408170"/>
    <lineage>
        <taxon>unclassified sequences</taxon>
        <taxon>metagenomes</taxon>
        <taxon>organismal metagenomes</taxon>
    </lineage>
</organism>
<protein>
    <submittedName>
        <fullName evidence="1">UDP-N-acetylmuramate-L-alanine ligase</fullName>
    </submittedName>
</protein>
<comment type="caution">
    <text evidence="1">The sequence shown here is derived from an EMBL/GenBank/DDBJ whole genome shotgun (WGS) entry which is preliminary data.</text>
</comment>
<dbReference type="InterPro" id="IPR036615">
    <property type="entry name" value="Mur_ligase_C_dom_sf"/>
</dbReference>
<reference evidence="1" key="1">
    <citation type="submission" date="2013-12" db="EMBL/GenBank/DDBJ databases">
        <title>A Varibaculum cambriense genome reconstructed from a premature infant gut community with otherwise low bacterial novelty that shifts toward anaerobic metabolism during the third week of life.</title>
        <authorList>
            <person name="Brown C.T."/>
            <person name="Sharon I."/>
            <person name="Thomas B.C."/>
            <person name="Castelle C.J."/>
            <person name="Morowitz M.J."/>
            <person name="Banfield J.F."/>
        </authorList>
    </citation>
    <scope>NUCLEOTIDE SEQUENCE</scope>
</reference>
<dbReference type="GO" id="GO:0016881">
    <property type="term" value="F:acid-amino acid ligase activity"/>
    <property type="evidence" value="ECO:0007669"/>
    <property type="project" value="InterPro"/>
</dbReference>
<name>W1XSH7_9ZZZZ</name>
<evidence type="ECO:0000313" key="1">
    <source>
        <dbReference type="EMBL" id="ETJ32430.1"/>
    </source>
</evidence>
<dbReference type="PANTHER" id="PTHR43445">
    <property type="entry name" value="UDP-N-ACETYLMURAMATE--L-ALANINE LIGASE-RELATED"/>
    <property type="match status" value="1"/>
</dbReference>
<dbReference type="Gene3D" id="3.90.190.20">
    <property type="entry name" value="Mur ligase, C-terminal domain"/>
    <property type="match status" value="1"/>
</dbReference>
<dbReference type="PANTHER" id="PTHR43445:SF3">
    <property type="entry name" value="UDP-N-ACETYLMURAMATE--L-ALANINE LIGASE"/>
    <property type="match status" value="1"/>
</dbReference>
<dbReference type="EMBL" id="AZMM01013112">
    <property type="protein sequence ID" value="ETJ32430.1"/>
    <property type="molecule type" value="Genomic_DNA"/>
</dbReference>
<sequence>ADEIYMTDIYSSGEDPIAGIDGRTIPDAVEAATNKVVHYVPSVDDIPAVLAKIVRPNDLVITMGAGSINQYGPKLLAILEEGLQ</sequence>
<dbReference type="SUPFAM" id="SSF53244">
    <property type="entry name" value="MurD-like peptide ligases, peptide-binding domain"/>
    <property type="match status" value="1"/>
</dbReference>
<dbReference type="InterPro" id="IPR050061">
    <property type="entry name" value="MurCDEF_pg_biosynth"/>
</dbReference>
<keyword evidence="1" id="KW-0436">Ligase</keyword>
<accession>W1XSH7</accession>
<gene>
    <name evidence="1" type="ORF">Q604_UNBC13112G0002</name>
</gene>
<feature type="non-terminal residue" evidence="1">
    <location>
        <position position="1"/>
    </location>
</feature>
<dbReference type="AlphaFoldDB" id="W1XSH7"/>